<dbReference type="Pfam" id="PF00172">
    <property type="entry name" value="Zn_clus"/>
    <property type="match status" value="1"/>
</dbReference>
<protein>
    <recommendedName>
        <fullName evidence="3">Zn(2)-C6 fungal-type domain-containing protein</fullName>
    </recommendedName>
</protein>
<proteinExistence type="predicted"/>
<dbReference type="InterPro" id="IPR036864">
    <property type="entry name" value="Zn2-C6_fun-type_DNA-bd_sf"/>
</dbReference>
<sequence length="505" mass="56656">MTADINSGLVLKRTKTGCFTCRKRRKKCDEARPKCGACSRNGLRCSWPKFSGKYGHSSILDQVEVASVSEKGSTQDPQNRHCTKRDFNPYEGLDMPTASISPTLGNISSASRRTALSPLLLQSYLENTSLLMVAKPAHLNAFLTMLLPTAYFDELMMDALLAMSGQHLCGMHRSQPEMHQSTWHHYGMALRAVHGRIREAKNLPAAALLDLILVLLLLCHAEAFSGEQHGTMYHHLRACRQLLLRLLERPGEIFRTGTRRLMGLALESYCFLAVVANITPYGLLELRTLPVEDPFLQSAKHLESYDTFGSFFACGYSICADIPSIAMLARQRLLEDDLHSGHISSESKTTYYRILKKLTHWQVPNLSSEMLQWSTAYRATGEIWRHAMLLYLKTSMCGSTIGNAALLDEIQYHVDMVLHFLARIGSSPYGTIMMWPGLIAGSCMTSSEQQQAMLQRLRLSRFPNLHLVQASNLLELLWADTDEQAFGPYGLFMTMKKSNINLSIA</sequence>
<name>A0A6A6CPW1_ZASCE</name>
<dbReference type="SMART" id="SM00066">
    <property type="entry name" value="GAL4"/>
    <property type="match status" value="1"/>
</dbReference>
<gene>
    <name evidence="4" type="ORF">M409DRAFT_22314</name>
</gene>
<feature type="domain" description="Zn(2)-C6 fungal-type" evidence="3">
    <location>
        <begin position="17"/>
        <end position="47"/>
    </location>
</feature>
<dbReference type="RefSeq" id="XP_033668395.1">
    <property type="nucleotide sequence ID" value="XM_033806282.1"/>
</dbReference>
<dbReference type="PROSITE" id="PS00463">
    <property type="entry name" value="ZN2_CY6_FUNGAL_1"/>
    <property type="match status" value="1"/>
</dbReference>
<comment type="subcellular location">
    <subcellularLocation>
        <location evidence="1">Nucleus</location>
    </subcellularLocation>
</comment>
<dbReference type="OrthoDB" id="187139at2759"/>
<reference evidence="4" key="1">
    <citation type="journal article" date="2020" name="Stud. Mycol.">
        <title>101 Dothideomycetes genomes: a test case for predicting lifestyles and emergence of pathogens.</title>
        <authorList>
            <person name="Haridas S."/>
            <person name="Albert R."/>
            <person name="Binder M."/>
            <person name="Bloem J."/>
            <person name="Labutti K."/>
            <person name="Salamov A."/>
            <person name="Andreopoulos B."/>
            <person name="Baker S."/>
            <person name="Barry K."/>
            <person name="Bills G."/>
            <person name="Bluhm B."/>
            <person name="Cannon C."/>
            <person name="Castanera R."/>
            <person name="Culley D."/>
            <person name="Daum C."/>
            <person name="Ezra D."/>
            <person name="Gonzalez J."/>
            <person name="Henrissat B."/>
            <person name="Kuo A."/>
            <person name="Liang C."/>
            <person name="Lipzen A."/>
            <person name="Lutzoni F."/>
            <person name="Magnuson J."/>
            <person name="Mondo S."/>
            <person name="Nolan M."/>
            <person name="Ohm R."/>
            <person name="Pangilinan J."/>
            <person name="Park H.-J."/>
            <person name="Ramirez L."/>
            <person name="Alfaro M."/>
            <person name="Sun H."/>
            <person name="Tritt A."/>
            <person name="Yoshinaga Y."/>
            <person name="Zwiers L.-H."/>
            <person name="Turgeon B."/>
            <person name="Goodwin S."/>
            <person name="Spatafora J."/>
            <person name="Crous P."/>
            <person name="Grigoriev I."/>
        </authorList>
    </citation>
    <scope>NUCLEOTIDE SEQUENCE</scope>
    <source>
        <strain evidence="4">ATCC 36951</strain>
    </source>
</reference>
<organism evidence="4 5">
    <name type="scientific">Zasmidium cellare ATCC 36951</name>
    <dbReference type="NCBI Taxonomy" id="1080233"/>
    <lineage>
        <taxon>Eukaryota</taxon>
        <taxon>Fungi</taxon>
        <taxon>Dikarya</taxon>
        <taxon>Ascomycota</taxon>
        <taxon>Pezizomycotina</taxon>
        <taxon>Dothideomycetes</taxon>
        <taxon>Dothideomycetidae</taxon>
        <taxon>Mycosphaerellales</taxon>
        <taxon>Mycosphaerellaceae</taxon>
        <taxon>Zasmidium</taxon>
    </lineage>
</organism>
<keyword evidence="2" id="KW-0539">Nucleus</keyword>
<dbReference type="CDD" id="cd00067">
    <property type="entry name" value="GAL4"/>
    <property type="match status" value="1"/>
</dbReference>
<dbReference type="PANTHER" id="PTHR37534:SF46">
    <property type="entry name" value="ZN(II)2CYS6 TRANSCRIPTION FACTOR (EUROFUNG)"/>
    <property type="match status" value="1"/>
</dbReference>
<evidence type="ECO:0000313" key="5">
    <source>
        <dbReference type="Proteomes" id="UP000799537"/>
    </source>
</evidence>
<dbReference type="GO" id="GO:0005634">
    <property type="term" value="C:nucleus"/>
    <property type="evidence" value="ECO:0007669"/>
    <property type="project" value="UniProtKB-SubCell"/>
</dbReference>
<dbReference type="AlphaFoldDB" id="A0A6A6CPW1"/>
<dbReference type="GeneID" id="54559554"/>
<dbReference type="Proteomes" id="UP000799537">
    <property type="component" value="Unassembled WGS sequence"/>
</dbReference>
<dbReference type="Gene3D" id="4.10.240.10">
    <property type="entry name" value="Zn(2)-C6 fungal-type DNA-binding domain"/>
    <property type="match status" value="1"/>
</dbReference>
<evidence type="ECO:0000256" key="2">
    <source>
        <dbReference type="ARBA" id="ARBA00023242"/>
    </source>
</evidence>
<dbReference type="EMBL" id="ML993593">
    <property type="protein sequence ID" value="KAF2167506.1"/>
    <property type="molecule type" value="Genomic_DNA"/>
</dbReference>
<keyword evidence="5" id="KW-1185">Reference proteome</keyword>
<evidence type="ECO:0000259" key="3">
    <source>
        <dbReference type="PROSITE" id="PS50048"/>
    </source>
</evidence>
<dbReference type="GO" id="GO:0000981">
    <property type="term" value="F:DNA-binding transcription factor activity, RNA polymerase II-specific"/>
    <property type="evidence" value="ECO:0007669"/>
    <property type="project" value="InterPro"/>
</dbReference>
<dbReference type="GO" id="GO:0008270">
    <property type="term" value="F:zinc ion binding"/>
    <property type="evidence" value="ECO:0007669"/>
    <property type="project" value="InterPro"/>
</dbReference>
<accession>A0A6A6CPW1</accession>
<dbReference type="PANTHER" id="PTHR37534">
    <property type="entry name" value="TRANSCRIPTIONAL ACTIVATOR PROTEIN UGA3"/>
    <property type="match status" value="1"/>
</dbReference>
<dbReference type="InterPro" id="IPR001138">
    <property type="entry name" value="Zn2Cys6_DnaBD"/>
</dbReference>
<evidence type="ECO:0000313" key="4">
    <source>
        <dbReference type="EMBL" id="KAF2167506.1"/>
    </source>
</evidence>
<dbReference type="InterPro" id="IPR021858">
    <property type="entry name" value="Fun_TF"/>
</dbReference>
<evidence type="ECO:0000256" key="1">
    <source>
        <dbReference type="ARBA" id="ARBA00004123"/>
    </source>
</evidence>
<dbReference type="SUPFAM" id="SSF57701">
    <property type="entry name" value="Zn2/Cys6 DNA-binding domain"/>
    <property type="match status" value="1"/>
</dbReference>
<dbReference type="Pfam" id="PF11951">
    <property type="entry name" value="Fungal_trans_2"/>
    <property type="match status" value="1"/>
</dbReference>
<dbReference type="PROSITE" id="PS50048">
    <property type="entry name" value="ZN2_CY6_FUNGAL_2"/>
    <property type="match status" value="1"/>
</dbReference>